<accession>A0A1G6VXA6</accession>
<dbReference type="AlphaFoldDB" id="A0A1G6VXA6"/>
<sequence length="80" mass="8746">MECSEYGQSIRGETMKPTLSDIQRWPATVDVPTAATAFGISTSHAYELINRHQFPARTIQLGARRVVITASIIEVLSGQA</sequence>
<dbReference type="OrthoDB" id="4296536at2"/>
<reference evidence="2" key="1">
    <citation type="submission" date="2016-10" db="EMBL/GenBank/DDBJ databases">
        <authorList>
            <person name="Varghese N."/>
            <person name="Submissions S."/>
        </authorList>
    </citation>
    <scope>NUCLEOTIDE SEQUENCE [LARGE SCALE GENOMIC DNA]</scope>
    <source>
        <strain evidence="2">IBRC-M 10403</strain>
    </source>
</reference>
<dbReference type="STRING" id="1271860.SAMN05216174_113145"/>
<dbReference type="Proteomes" id="UP000199501">
    <property type="component" value="Unassembled WGS sequence"/>
</dbReference>
<protein>
    <submittedName>
        <fullName evidence="1">Prophage CP4-57 regulatory protein (AlpA)</fullName>
    </submittedName>
</protein>
<dbReference type="InterPro" id="IPR010260">
    <property type="entry name" value="AlpA"/>
</dbReference>
<keyword evidence="2" id="KW-1185">Reference proteome</keyword>
<evidence type="ECO:0000313" key="2">
    <source>
        <dbReference type="Proteomes" id="UP000199501"/>
    </source>
</evidence>
<name>A0A1G6VXA6_9PSEU</name>
<proteinExistence type="predicted"/>
<evidence type="ECO:0000313" key="1">
    <source>
        <dbReference type="EMBL" id="SDD58154.1"/>
    </source>
</evidence>
<dbReference type="EMBL" id="FMZZ01000013">
    <property type="protein sequence ID" value="SDD58154.1"/>
    <property type="molecule type" value="Genomic_DNA"/>
</dbReference>
<dbReference type="Pfam" id="PF05930">
    <property type="entry name" value="Phage_AlpA"/>
    <property type="match status" value="1"/>
</dbReference>
<organism evidence="1 2">
    <name type="scientific">Actinokineospora iranica</name>
    <dbReference type="NCBI Taxonomy" id="1271860"/>
    <lineage>
        <taxon>Bacteria</taxon>
        <taxon>Bacillati</taxon>
        <taxon>Actinomycetota</taxon>
        <taxon>Actinomycetes</taxon>
        <taxon>Pseudonocardiales</taxon>
        <taxon>Pseudonocardiaceae</taxon>
        <taxon>Actinokineospora</taxon>
    </lineage>
</organism>
<gene>
    <name evidence="1" type="ORF">SAMN05216174_113145</name>
</gene>